<proteinExistence type="inferred from homology"/>
<keyword evidence="2 6" id="KW-0812">Transmembrane</keyword>
<keyword evidence="3" id="KW-0735">Signal-anchor</keyword>
<feature type="domain" description="Cell envelope-related transcriptional attenuator" evidence="7">
    <location>
        <begin position="91"/>
        <end position="240"/>
    </location>
</feature>
<dbReference type="AlphaFoldDB" id="A0A0M0KNA3"/>
<evidence type="ECO:0000259" key="7">
    <source>
        <dbReference type="Pfam" id="PF03816"/>
    </source>
</evidence>
<dbReference type="Pfam" id="PF03816">
    <property type="entry name" value="LytR_cpsA_psr"/>
    <property type="match status" value="1"/>
</dbReference>
<dbReference type="PATRIC" id="fig|136160.3.peg.564"/>
<protein>
    <submittedName>
        <fullName evidence="8">Transcriptional regulator</fullName>
    </submittedName>
</protein>
<dbReference type="PANTHER" id="PTHR33392:SF3">
    <property type="entry name" value="POLYISOPRENYL-TEICHOIC ACID--PEPTIDOGLYCAN TEICHOIC ACID TRANSFERASE TAGT"/>
    <property type="match status" value="1"/>
</dbReference>
<keyword evidence="4 6" id="KW-1133">Transmembrane helix</keyword>
<evidence type="ECO:0000256" key="2">
    <source>
        <dbReference type="ARBA" id="ARBA00022692"/>
    </source>
</evidence>
<dbReference type="PANTHER" id="PTHR33392">
    <property type="entry name" value="POLYISOPRENYL-TEICHOIC ACID--PEPTIDOGLYCAN TEICHOIC ACID TRANSFERASE TAGU"/>
    <property type="match status" value="1"/>
</dbReference>
<comment type="caution">
    <text evidence="8">The sequence shown here is derived from an EMBL/GenBank/DDBJ whole genome shotgun (WGS) entry which is preliminary data.</text>
</comment>
<dbReference type="EMBL" id="LILD01000001">
    <property type="protein sequence ID" value="KOO40077.1"/>
    <property type="molecule type" value="Genomic_DNA"/>
</dbReference>
<evidence type="ECO:0000256" key="4">
    <source>
        <dbReference type="ARBA" id="ARBA00022989"/>
    </source>
</evidence>
<evidence type="ECO:0000256" key="6">
    <source>
        <dbReference type="SAM" id="Phobius"/>
    </source>
</evidence>
<sequence>MPPSRKVQRKKRKAVRFLKIFMTMTLLALLAFTCLGVYVYFKVSSVASESTVDLERGDKSEKRIEAVDPSKDNFSVLLLGDDSRPGEARARTDAMLVATFNKEDQSIILTSIPRDSRVEIVGRGHLDKINHAHAYGGIDMTIDTVEHLLDIPIDYYGIVRFQGLIDIVDALGGIEVEVPFDFEEKDTNNDWIQFQEGLHTLDGEEALAFARMRKHPQGGGDLGRGQRQQQVIEGIIKKAASFSSITRFDDVLDALGENIQMNFTFNNLVALHSYASSISEIETLQLQGTDLMLNGIYYYELDQGSLFEIQTRLKKHLEIDGHTNDGLDEVQPEPDMWNPNEQQQPVEQPNEESNEVFYN</sequence>
<feature type="region of interest" description="Disordered" evidence="5">
    <location>
        <begin position="323"/>
        <end position="359"/>
    </location>
</feature>
<feature type="compositionally biased region" description="Acidic residues" evidence="5">
    <location>
        <begin position="349"/>
        <end position="359"/>
    </location>
</feature>
<feature type="compositionally biased region" description="Low complexity" evidence="5">
    <location>
        <begin position="338"/>
        <end position="348"/>
    </location>
</feature>
<dbReference type="GO" id="GO:0071555">
    <property type="term" value="P:cell wall organization"/>
    <property type="evidence" value="ECO:0007669"/>
    <property type="project" value="UniProtKB-KW"/>
</dbReference>
<evidence type="ECO:0000256" key="5">
    <source>
        <dbReference type="SAM" id="MobiDB-lite"/>
    </source>
</evidence>
<accession>A0A0M0KNA3</accession>
<gene>
    <name evidence="8" type="ORF">AMD02_01805</name>
</gene>
<name>A0A0M0KNA3_ALKHA</name>
<keyword evidence="6" id="KW-0472">Membrane</keyword>
<organism evidence="8">
    <name type="scientific">Halalkalibacterium halodurans</name>
    <name type="common">Bacillus halodurans</name>
    <dbReference type="NCBI Taxonomy" id="86665"/>
    <lineage>
        <taxon>Bacteria</taxon>
        <taxon>Bacillati</taxon>
        <taxon>Bacillota</taxon>
        <taxon>Bacilli</taxon>
        <taxon>Bacillales</taxon>
        <taxon>Bacillaceae</taxon>
        <taxon>Halalkalibacterium (ex Joshi et al. 2022)</taxon>
    </lineage>
</organism>
<feature type="transmembrane region" description="Helical" evidence="6">
    <location>
        <begin position="20"/>
        <end position="41"/>
    </location>
</feature>
<dbReference type="OMA" id="GHGYDKF"/>
<dbReference type="InterPro" id="IPR050922">
    <property type="entry name" value="LytR/CpsA/Psr_CW_biosynth"/>
</dbReference>
<reference evidence="8" key="1">
    <citation type="submission" date="2015-08" db="EMBL/GenBank/DDBJ databases">
        <title>Complete DNA Sequence of Pseudomonas syringae pv. actinidiae, the Causal Agent of Kiwifruit Canker Disease.</title>
        <authorList>
            <person name="Rikkerink E.H.A."/>
            <person name="Fineran P.C."/>
        </authorList>
    </citation>
    <scope>NUCLEOTIDE SEQUENCE</scope>
    <source>
        <strain evidence="8">DSM 13666</strain>
    </source>
</reference>
<dbReference type="InterPro" id="IPR004474">
    <property type="entry name" value="LytR_CpsA_psr"/>
</dbReference>
<dbReference type="NCBIfam" id="TIGR00350">
    <property type="entry name" value="lytR_cpsA_psr"/>
    <property type="match status" value="1"/>
</dbReference>
<comment type="similarity">
    <text evidence="1">Belongs to the LytR/CpsA/Psr (LCP) family.</text>
</comment>
<evidence type="ECO:0000313" key="8">
    <source>
        <dbReference type="EMBL" id="KOO40077.1"/>
    </source>
</evidence>
<evidence type="ECO:0000256" key="1">
    <source>
        <dbReference type="ARBA" id="ARBA00006068"/>
    </source>
</evidence>
<dbReference type="Gene3D" id="3.40.630.190">
    <property type="entry name" value="LCP protein"/>
    <property type="match status" value="1"/>
</dbReference>
<evidence type="ECO:0000256" key="3">
    <source>
        <dbReference type="ARBA" id="ARBA00022968"/>
    </source>
</evidence>